<dbReference type="Gene3D" id="1.10.10.60">
    <property type="entry name" value="Homeodomain-like"/>
    <property type="match status" value="1"/>
</dbReference>
<sequence length="317" mass="35459">MDHDYMLPYNASHFSAVEPVVFHGVSGFSSAEEDLSSDASQQNPAIVSSLASETGFLPIENEHDKYCMSFVTEDFSNNDNHGGALRDPLTNYPLRVGMQKSPIADKSIMSKDKSPHPGSVSYRECMKNHAVSTGGHAVDGCGEFLACGDDGFDALTCSVCGCHRNFHRREVEGEHSCSCKYYNTMMYASVKGVSPPCAPELLTMSDSRDPMLHSQENFGVSPCRPAGEVLISSSCRKRRQRTKFTFEQKERMLTFAEHIGWRIVRQNDHSVQQFCDEIGVERSVFKVWMHNNKNNQGKKMNTGEIITSRNYESSCDY</sequence>
<evidence type="ECO:0000256" key="3">
    <source>
        <dbReference type="ARBA" id="ARBA00022771"/>
    </source>
</evidence>
<evidence type="ECO:0000256" key="2">
    <source>
        <dbReference type="ARBA" id="ARBA00022723"/>
    </source>
</evidence>
<dbReference type="Proteomes" id="UP000825935">
    <property type="component" value="Chromosome 19"/>
</dbReference>
<keyword evidence="12" id="KW-1185">Reference proteome</keyword>
<keyword evidence="2" id="KW-0479">Metal-binding</keyword>
<dbReference type="PANTHER" id="PTHR31948:SF140">
    <property type="entry name" value="ZINC-FINGER HOMEODOMAIN PROTEIN 2"/>
    <property type="match status" value="1"/>
</dbReference>
<evidence type="ECO:0000256" key="4">
    <source>
        <dbReference type="ARBA" id="ARBA00022833"/>
    </source>
</evidence>
<dbReference type="GO" id="GO:0003700">
    <property type="term" value="F:DNA-binding transcription factor activity"/>
    <property type="evidence" value="ECO:0007669"/>
    <property type="project" value="TreeGrafter"/>
</dbReference>
<dbReference type="OrthoDB" id="1900596at2759"/>
<dbReference type="GO" id="GO:0050793">
    <property type="term" value="P:regulation of developmental process"/>
    <property type="evidence" value="ECO:0007669"/>
    <property type="project" value="TreeGrafter"/>
</dbReference>
<proteinExistence type="predicted"/>
<keyword evidence="9" id="KW-0539">Nucleus</keyword>
<dbReference type="AlphaFoldDB" id="A0A8T2SNC0"/>
<dbReference type="Pfam" id="PF04770">
    <property type="entry name" value="ZF-HD_dimer"/>
    <property type="match status" value="1"/>
</dbReference>
<evidence type="ECO:0000256" key="8">
    <source>
        <dbReference type="ARBA" id="ARBA00023163"/>
    </source>
</evidence>
<keyword evidence="8" id="KW-0804">Transcription</keyword>
<dbReference type="InterPro" id="IPR006456">
    <property type="entry name" value="ZF_HD_homeobox_Cys/His_dimer"/>
</dbReference>
<reference evidence="11" key="1">
    <citation type="submission" date="2021-08" db="EMBL/GenBank/DDBJ databases">
        <title>WGS assembly of Ceratopteris richardii.</title>
        <authorList>
            <person name="Marchant D.B."/>
            <person name="Chen G."/>
            <person name="Jenkins J."/>
            <person name="Shu S."/>
            <person name="Leebens-Mack J."/>
            <person name="Grimwood J."/>
            <person name="Schmutz J."/>
            <person name="Soltis P."/>
            <person name="Soltis D."/>
            <person name="Chen Z.-H."/>
        </authorList>
    </citation>
    <scope>NUCLEOTIDE SEQUENCE</scope>
    <source>
        <strain evidence="11">Whitten #5841</strain>
        <tissue evidence="11">Leaf</tissue>
    </source>
</reference>
<keyword evidence="7" id="KW-0371">Homeobox</keyword>
<organism evidence="11 12">
    <name type="scientific">Ceratopteris richardii</name>
    <name type="common">Triangle waterfern</name>
    <dbReference type="NCBI Taxonomy" id="49495"/>
    <lineage>
        <taxon>Eukaryota</taxon>
        <taxon>Viridiplantae</taxon>
        <taxon>Streptophyta</taxon>
        <taxon>Embryophyta</taxon>
        <taxon>Tracheophyta</taxon>
        <taxon>Polypodiopsida</taxon>
        <taxon>Polypodiidae</taxon>
        <taxon>Polypodiales</taxon>
        <taxon>Pteridineae</taxon>
        <taxon>Pteridaceae</taxon>
        <taxon>Parkerioideae</taxon>
        <taxon>Ceratopteris</taxon>
    </lineage>
</organism>
<dbReference type="GO" id="GO:0000976">
    <property type="term" value="F:transcription cis-regulatory region binding"/>
    <property type="evidence" value="ECO:0007669"/>
    <property type="project" value="TreeGrafter"/>
</dbReference>
<dbReference type="InterPro" id="IPR009057">
    <property type="entry name" value="Homeodomain-like_sf"/>
</dbReference>
<dbReference type="NCBIfam" id="TIGR01566">
    <property type="entry name" value="ZF_HD_prot_N"/>
    <property type="match status" value="1"/>
</dbReference>
<evidence type="ECO:0000313" key="12">
    <source>
        <dbReference type="Proteomes" id="UP000825935"/>
    </source>
</evidence>
<accession>A0A8T2SNC0</accession>
<protein>
    <recommendedName>
        <fullName evidence="10">ZF-HD dimerization-type domain-containing protein</fullName>
    </recommendedName>
</protein>
<keyword evidence="4" id="KW-0862">Zinc</keyword>
<feature type="domain" description="ZF-HD dimerization-type" evidence="10">
    <location>
        <begin position="122"/>
        <end position="170"/>
    </location>
</feature>
<keyword evidence="3" id="KW-0863">Zinc-finger</keyword>
<keyword evidence="5" id="KW-0805">Transcription regulation</keyword>
<dbReference type="PANTHER" id="PTHR31948">
    <property type="entry name" value="ZINC-FINGER HOMEODOMAIN PROTEIN 2"/>
    <property type="match status" value="1"/>
</dbReference>
<evidence type="ECO:0000256" key="7">
    <source>
        <dbReference type="ARBA" id="ARBA00023155"/>
    </source>
</evidence>
<keyword evidence="6" id="KW-0238">DNA-binding</keyword>
<evidence type="ECO:0000256" key="9">
    <source>
        <dbReference type="ARBA" id="ARBA00023242"/>
    </source>
</evidence>
<evidence type="ECO:0000256" key="1">
    <source>
        <dbReference type="ARBA" id="ARBA00004123"/>
    </source>
</evidence>
<evidence type="ECO:0000256" key="5">
    <source>
        <dbReference type="ARBA" id="ARBA00023015"/>
    </source>
</evidence>
<dbReference type="PROSITE" id="PS51523">
    <property type="entry name" value="ZF_HD_DIMER"/>
    <property type="match status" value="1"/>
</dbReference>
<comment type="subcellular location">
    <subcellularLocation>
        <location evidence="1">Nucleus</location>
    </subcellularLocation>
</comment>
<dbReference type="InterPro" id="IPR006455">
    <property type="entry name" value="Homeodomain_ZF_HD"/>
</dbReference>
<dbReference type="SUPFAM" id="SSF46689">
    <property type="entry name" value="Homeodomain-like"/>
    <property type="match status" value="1"/>
</dbReference>
<name>A0A8T2SNC0_CERRI</name>
<evidence type="ECO:0000313" key="11">
    <source>
        <dbReference type="EMBL" id="KAH7352917.1"/>
    </source>
</evidence>
<dbReference type="EMBL" id="CM035424">
    <property type="protein sequence ID" value="KAH7352917.1"/>
    <property type="molecule type" value="Genomic_DNA"/>
</dbReference>
<dbReference type="GO" id="GO:0008270">
    <property type="term" value="F:zinc ion binding"/>
    <property type="evidence" value="ECO:0007669"/>
    <property type="project" value="UniProtKB-KW"/>
</dbReference>
<comment type="caution">
    <text evidence="11">The sequence shown here is derived from an EMBL/GenBank/DDBJ whole genome shotgun (WGS) entry which is preliminary data.</text>
</comment>
<dbReference type="GO" id="GO:0005634">
    <property type="term" value="C:nucleus"/>
    <property type="evidence" value="ECO:0007669"/>
    <property type="project" value="UniProtKB-SubCell"/>
</dbReference>
<evidence type="ECO:0000259" key="10">
    <source>
        <dbReference type="PROSITE" id="PS51523"/>
    </source>
</evidence>
<dbReference type="FunFam" id="1.10.10.60:FF:000257">
    <property type="entry name" value="Zinc-finger homeodomain protein 2"/>
    <property type="match status" value="1"/>
</dbReference>
<dbReference type="NCBIfam" id="TIGR01565">
    <property type="entry name" value="homeo_ZF_HD"/>
    <property type="match status" value="1"/>
</dbReference>
<gene>
    <name evidence="11" type="ORF">KP509_19G069700</name>
</gene>
<evidence type="ECO:0000256" key="6">
    <source>
        <dbReference type="ARBA" id="ARBA00023125"/>
    </source>
</evidence>
<dbReference type="EMBL" id="CM035424">
    <property type="protein sequence ID" value="KAH7352916.1"/>
    <property type="molecule type" value="Genomic_DNA"/>
</dbReference>